<sequence>MMKSRKTKSKRVCVDVRYMYGEAEAEEAEMKRRYGCTRSVSHPVNRETLLAGVGHVVQCGTRNAHHEAHALQCGTETTIGCYD</sequence>
<dbReference type="InParanoid" id="B2W6H7"/>
<gene>
    <name evidence="1" type="ORF">PTRG_05415</name>
</gene>
<organism evidence="1 2">
    <name type="scientific">Pyrenophora tritici-repentis (strain Pt-1C-BFP)</name>
    <name type="common">Wheat tan spot fungus</name>
    <name type="synonym">Drechslera tritici-repentis</name>
    <dbReference type="NCBI Taxonomy" id="426418"/>
    <lineage>
        <taxon>Eukaryota</taxon>
        <taxon>Fungi</taxon>
        <taxon>Dikarya</taxon>
        <taxon>Ascomycota</taxon>
        <taxon>Pezizomycotina</taxon>
        <taxon>Dothideomycetes</taxon>
        <taxon>Pleosporomycetidae</taxon>
        <taxon>Pleosporales</taxon>
        <taxon>Pleosporineae</taxon>
        <taxon>Pleosporaceae</taxon>
        <taxon>Pyrenophora</taxon>
    </lineage>
</organism>
<name>B2W6H7_PYRTR</name>
<dbReference type="HOGENOM" id="CLU_2543715_0_0_1"/>
<reference evidence="2" key="1">
    <citation type="journal article" date="2013" name="G3 (Bethesda)">
        <title>Comparative genomics of a plant-pathogenic fungus, Pyrenophora tritici-repentis, reveals transduplication and the impact of repeat elements on pathogenicity and population divergence.</title>
        <authorList>
            <person name="Manning V.A."/>
            <person name="Pandelova I."/>
            <person name="Dhillon B."/>
            <person name="Wilhelm L.J."/>
            <person name="Goodwin S.B."/>
            <person name="Berlin A.M."/>
            <person name="Figueroa M."/>
            <person name="Freitag M."/>
            <person name="Hane J.K."/>
            <person name="Henrissat B."/>
            <person name="Holman W.H."/>
            <person name="Kodira C.D."/>
            <person name="Martin J."/>
            <person name="Oliver R.P."/>
            <person name="Robbertse B."/>
            <person name="Schackwitz W."/>
            <person name="Schwartz D.C."/>
            <person name="Spatafora J.W."/>
            <person name="Turgeon B.G."/>
            <person name="Yandava C."/>
            <person name="Young S."/>
            <person name="Zhou S."/>
            <person name="Zeng Q."/>
            <person name="Grigoriev I.V."/>
            <person name="Ma L.-J."/>
            <person name="Ciuffetti L.M."/>
        </authorList>
    </citation>
    <scope>NUCLEOTIDE SEQUENCE [LARGE SCALE GENOMIC DNA]</scope>
    <source>
        <strain evidence="2">Pt-1C-BFP</strain>
    </source>
</reference>
<dbReference type="Proteomes" id="UP000001471">
    <property type="component" value="Unassembled WGS sequence"/>
</dbReference>
<evidence type="ECO:0000313" key="2">
    <source>
        <dbReference type="Proteomes" id="UP000001471"/>
    </source>
</evidence>
<dbReference type="EMBL" id="DS231619">
    <property type="protein sequence ID" value="EDU48335.1"/>
    <property type="molecule type" value="Genomic_DNA"/>
</dbReference>
<accession>B2W6H7</accession>
<proteinExistence type="predicted"/>
<evidence type="ECO:0000313" key="1">
    <source>
        <dbReference type="EMBL" id="EDU48335.1"/>
    </source>
</evidence>
<dbReference type="AlphaFoldDB" id="B2W6H7"/>
<protein>
    <submittedName>
        <fullName evidence="1">Uncharacterized protein</fullName>
    </submittedName>
</protein>